<name>A0A1R3U1A2_9HYPH</name>
<dbReference type="AlphaFoldDB" id="A0A1R3U1A2"/>
<dbReference type="EMBL" id="FMUE01000016">
    <property type="protein sequence ID" value="SCX34760.1"/>
    <property type="molecule type" value="Genomic_DNA"/>
</dbReference>
<proteinExistence type="predicted"/>
<evidence type="ECO:0000313" key="1">
    <source>
        <dbReference type="EMBL" id="SCX34760.1"/>
    </source>
</evidence>
<reference evidence="1" key="1">
    <citation type="submission" date="2016-10" db="EMBL/GenBank/DDBJ databases">
        <authorList>
            <person name="de Groot N.N."/>
        </authorList>
    </citation>
    <scope>NUCLEOTIDE SEQUENCE [LARGE SCALE GENOMIC DNA]</scope>
    <source>
        <strain evidence="1">DSM25559</strain>
    </source>
</reference>
<dbReference type="Proteomes" id="UP000187891">
    <property type="component" value="Unassembled WGS sequence"/>
</dbReference>
<organism evidence="1 3">
    <name type="scientific">Agrobacterium rosae</name>
    <dbReference type="NCBI Taxonomy" id="1972867"/>
    <lineage>
        <taxon>Bacteria</taxon>
        <taxon>Pseudomonadati</taxon>
        <taxon>Pseudomonadota</taxon>
        <taxon>Alphaproteobacteria</taxon>
        <taxon>Hyphomicrobiales</taxon>
        <taxon>Rhizobiaceae</taxon>
        <taxon>Rhizobium/Agrobacterium group</taxon>
        <taxon>Agrobacterium</taxon>
    </lineage>
</organism>
<evidence type="ECO:0000313" key="3">
    <source>
        <dbReference type="Proteomes" id="UP000187891"/>
    </source>
</evidence>
<evidence type="ECO:0000313" key="2">
    <source>
        <dbReference type="EMBL" id="SCX35930.1"/>
    </source>
</evidence>
<sequence>MSHQHAVDLHDNNTAGVLITDAVYNEAIDQLFKL</sequence>
<gene>
    <name evidence="1" type="ORF">DSM25559_4626</name>
    <name evidence="2" type="ORF">DSM25559_5214</name>
</gene>
<reference evidence="3" key="2">
    <citation type="submission" date="2016-10" db="EMBL/GenBank/DDBJ databases">
        <authorList>
            <person name="Wibberg D."/>
        </authorList>
    </citation>
    <scope>NUCLEOTIDE SEQUENCE [LARGE SCALE GENOMIC DNA]</scope>
</reference>
<dbReference type="EMBL" id="FMUE01000025">
    <property type="protein sequence ID" value="SCX35930.1"/>
    <property type="molecule type" value="Genomic_DNA"/>
</dbReference>
<accession>A0A1R3U1A2</accession>
<protein>
    <submittedName>
        <fullName evidence="1">Uncharacterized protein</fullName>
    </submittedName>
</protein>